<proteinExistence type="evidence at transcript level"/>
<keyword evidence="1" id="KW-0732">Signal</keyword>
<accession>F2DFD0</accession>
<feature type="signal peptide" evidence="1">
    <location>
        <begin position="1"/>
        <end position="21"/>
    </location>
</feature>
<dbReference type="EMBL" id="AK362597">
    <property type="protein sequence ID" value="BAJ93801.1"/>
    <property type="molecule type" value="mRNA"/>
</dbReference>
<sequence length="69" mass="8045">MLTKRLGLCFSQMILFNGSLSFSPNSLNNTYMSYALAKKWEQEDAPYETWMRLISTVKEINDDMHSYAL</sequence>
<name>F2DFD0_HORVV</name>
<evidence type="ECO:0000313" key="2">
    <source>
        <dbReference type="EMBL" id="BAJ93801.1"/>
    </source>
</evidence>
<evidence type="ECO:0000256" key="1">
    <source>
        <dbReference type="SAM" id="SignalP"/>
    </source>
</evidence>
<feature type="chain" id="PRO_5003281059" evidence="1">
    <location>
        <begin position="22"/>
        <end position="69"/>
    </location>
</feature>
<dbReference type="AlphaFoldDB" id="F2DFD0"/>
<reference evidence="2" key="1">
    <citation type="journal article" date="2011" name="Plant Physiol.">
        <title>Comprehensive sequence analysis of 24,783 barley full-length cDNAs derived from 12 clone libraries.</title>
        <authorList>
            <person name="Matsumoto T."/>
            <person name="Tanaka T."/>
            <person name="Sakai H."/>
            <person name="Amano N."/>
            <person name="Kanamori H."/>
            <person name="Kurita K."/>
            <person name="Kikuta A."/>
            <person name="Kamiya K."/>
            <person name="Yamamoto M."/>
            <person name="Ikawa H."/>
            <person name="Fujii N."/>
            <person name="Hori K."/>
            <person name="Itoh T."/>
            <person name="Sato K."/>
        </authorList>
    </citation>
    <scope>NUCLEOTIDE SEQUENCE</scope>
</reference>
<organism evidence="2">
    <name type="scientific">Hordeum vulgare subsp. vulgare</name>
    <name type="common">Domesticated barley</name>
    <dbReference type="NCBI Taxonomy" id="112509"/>
    <lineage>
        <taxon>Eukaryota</taxon>
        <taxon>Viridiplantae</taxon>
        <taxon>Streptophyta</taxon>
        <taxon>Embryophyta</taxon>
        <taxon>Tracheophyta</taxon>
        <taxon>Spermatophyta</taxon>
        <taxon>Magnoliopsida</taxon>
        <taxon>Liliopsida</taxon>
        <taxon>Poales</taxon>
        <taxon>Poaceae</taxon>
        <taxon>BOP clade</taxon>
        <taxon>Pooideae</taxon>
        <taxon>Triticodae</taxon>
        <taxon>Triticeae</taxon>
        <taxon>Hordeinae</taxon>
        <taxon>Hordeum</taxon>
    </lineage>
</organism>
<protein>
    <submittedName>
        <fullName evidence="2">Predicted protein</fullName>
    </submittedName>
</protein>